<feature type="compositionally biased region" description="Basic and acidic residues" evidence="1">
    <location>
        <begin position="1"/>
        <end position="14"/>
    </location>
</feature>
<gene>
    <name evidence="2" type="ORF">BN980_GECA23s00747g</name>
</gene>
<proteinExistence type="predicted"/>
<feature type="region of interest" description="Disordered" evidence="1">
    <location>
        <begin position="1"/>
        <end position="69"/>
    </location>
</feature>
<protein>
    <recommendedName>
        <fullName evidence="4">BED-type domain-containing protein</fullName>
    </recommendedName>
</protein>
<accession>A0A0J9XJY1</accession>
<comment type="caution">
    <text evidence="2">The sequence shown here is derived from an EMBL/GenBank/DDBJ whole genome shotgun (WGS) entry which is preliminary data.</text>
</comment>
<dbReference type="Proteomes" id="UP000242525">
    <property type="component" value="Unassembled WGS sequence"/>
</dbReference>
<sequence>MIKSECNSDEKSEYMDSSSPTTHSRLSISSAASSSEIPTTPIDPKNAKKISKQPITKRRPRTSHIWNYSTTNPEDGITLNRDGQEVWICSMCKDRKTTYLLSGGTAAPIRHLARVHKIEPCLSHSRPRRHTKHLSESSIMYANSPNPTLYKNDIYQHGFGNPFLPPGMIHGMGPTGMPGMVQVLPSHLIQSGSMVPMVSTGTTPHEMASSEDSYMFPMMVSAGPVESSYTGSATPMSGDFINNPYGMQMQSGMPLSSSSYTAPSAITTAVNAVPVLGPENVFIDAQMSSTPSGEASMENINTPKTRAPTKSFSKNNGSPSSVISTPQTYITPATKGSVMSAISTPGSPLSYSKPENNSQQQKSAQALTAATGININGAVKAFMEMVSNYDVPASLIDTDCFKSFCASLNPSAAGEDTFASFKAGFRSKTFPSKSPTPSVPAGASEGGNYTYMAAGSSTSNSSAIGTPVCVNSASTGSAQDGYLSNNGAVFSTAFAMTAGLGETLVQPQSQVYKGDFIW</sequence>
<evidence type="ECO:0000256" key="1">
    <source>
        <dbReference type="SAM" id="MobiDB-lite"/>
    </source>
</evidence>
<evidence type="ECO:0000313" key="3">
    <source>
        <dbReference type="Proteomes" id="UP000242525"/>
    </source>
</evidence>
<feature type="compositionally biased region" description="Polar residues" evidence="1">
    <location>
        <begin position="15"/>
        <end position="26"/>
    </location>
</feature>
<dbReference type="AlphaFoldDB" id="A0A0J9XJY1"/>
<feature type="compositionally biased region" description="Basic residues" evidence="1">
    <location>
        <begin position="47"/>
        <end position="62"/>
    </location>
</feature>
<reference evidence="2" key="1">
    <citation type="submission" date="2014-03" db="EMBL/GenBank/DDBJ databases">
        <authorList>
            <person name="Casaregola S."/>
        </authorList>
    </citation>
    <scope>NUCLEOTIDE SEQUENCE [LARGE SCALE GENOMIC DNA]</scope>
    <source>
        <strain evidence="2">CLIB 918</strain>
    </source>
</reference>
<dbReference type="EMBL" id="CCBN010000023">
    <property type="protein sequence ID" value="CDO57604.1"/>
    <property type="molecule type" value="Genomic_DNA"/>
</dbReference>
<dbReference type="OrthoDB" id="10524817at2759"/>
<feature type="region of interest" description="Disordered" evidence="1">
    <location>
        <begin position="341"/>
        <end position="365"/>
    </location>
</feature>
<keyword evidence="3" id="KW-1185">Reference proteome</keyword>
<evidence type="ECO:0008006" key="4">
    <source>
        <dbReference type="Google" id="ProtNLM"/>
    </source>
</evidence>
<evidence type="ECO:0000313" key="2">
    <source>
        <dbReference type="EMBL" id="CDO57604.1"/>
    </source>
</evidence>
<organism evidence="2 3">
    <name type="scientific">Geotrichum candidum</name>
    <name type="common">Oospora lactis</name>
    <name type="synonym">Dipodascus geotrichum</name>
    <dbReference type="NCBI Taxonomy" id="1173061"/>
    <lineage>
        <taxon>Eukaryota</taxon>
        <taxon>Fungi</taxon>
        <taxon>Dikarya</taxon>
        <taxon>Ascomycota</taxon>
        <taxon>Saccharomycotina</taxon>
        <taxon>Dipodascomycetes</taxon>
        <taxon>Dipodascales</taxon>
        <taxon>Dipodascaceae</taxon>
        <taxon>Geotrichum</taxon>
    </lineage>
</organism>
<name>A0A0J9XJY1_GEOCN</name>
<feature type="region of interest" description="Disordered" evidence="1">
    <location>
        <begin position="289"/>
        <end position="327"/>
    </location>
</feature>